<accession>A0A0R1ZKT9</accession>
<dbReference type="EMBL" id="AYYO01000030">
    <property type="protein sequence ID" value="KRM55135.1"/>
    <property type="molecule type" value="Genomic_DNA"/>
</dbReference>
<gene>
    <name evidence="1" type="ORF">FC18_GL001583</name>
</gene>
<keyword evidence="2" id="KW-1185">Reference proteome</keyword>
<name>A0A0R1ZKT9_9LACO</name>
<evidence type="ECO:0000313" key="2">
    <source>
        <dbReference type="Proteomes" id="UP000051679"/>
    </source>
</evidence>
<organism evidence="1 2">
    <name type="scientific">Lacticaseibacillus sharpeae JCM 1186 = DSM 20505</name>
    <dbReference type="NCBI Taxonomy" id="1291052"/>
    <lineage>
        <taxon>Bacteria</taxon>
        <taxon>Bacillati</taxon>
        <taxon>Bacillota</taxon>
        <taxon>Bacilli</taxon>
        <taxon>Lactobacillales</taxon>
        <taxon>Lactobacillaceae</taxon>
        <taxon>Lacticaseibacillus</taxon>
    </lineage>
</organism>
<dbReference type="Proteomes" id="UP000051679">
    <property type="component" value="Unassembled WGS sequence"/>
</dbReference>
<protein>
    <submittedName>
        <fullName evidence="1">Uncharacterized protein</fullName>
    </submittedName>
</protein>
<comment type="caution">
    <text evidence="1">The sequence shown here is derived from an EMBL/GenBank/DDBJ whole genome shotgun (WGS) entry which is preliminary data.</text>
</comment>
<dbReference type="AlphaFoldDB" id="A0A0R1ZKT9"/>
<sequence>MANKVDDIRLDDLIDAENRAIIAAGGPKPIPEAEMVKIRREITRIKAEQKCGNQSSLAQAKN</sequence>
<dbReference type="PATRIC" id="fig|1291052.5.peg.1611"/>
<proteinExistence type="predicted"/>
<dbReference type="RefSeq" id="WP_054677895.1">
    <property type="nucleotide sequence ID" value="NZ_AYYO01000030.1"/>
</dbReference>
<reference evidence="1 2" key="1">
    <citation type="journal article" date="2015" name="Genome Announc.">
        <title>Expanding the biotechnology potential of lactobacilli through comparative genomics of 213 strains and associated genera.</title>
        <authorList>
            <person name="Sun Z."/>
            <person name="Harris H.M."/>
            <person name="McCann A."/>
            <person name="Guo C."/>
            <person name="Argimon S."/>
            <person name="Zhang W."/>
            <person name="Yang X."/>
            <person name="Jeffery I.B."/>
            <person name="Cooney J.C."/>
            <person name="Kagawa T.F."/>
            <person name="Liu W."/>
            <person name="Song Y."/>
            <person name="Salvetti E."/>
            <person name="Wrobel A."/>
            <person name="Rasinkangas P."/>
            <person name="Parkhill J."/>
            <person name="Rea M.C."/>
            <person name="O'Sullivan O."/>
            <person name="Ritari J."/>
            <person name="Douillard F.P."/>
            <person name="Paul Ross R."/>
            <person name="Yang R."/>
            <person name="Briner A.E."/>
            <person name="Felis G.E."/>
            <person name="de Vos W.M."/>
            <person name="Barrangou R."/>
            <person name="Klaenhammer T.R."/>
            <person name="Caufield P.W."/>
            <person name="Cui Y."/>
            <person name="Zhang H."/>
            <person name="O'Toole P.W."/>
        </authorList>
    </citation>
    <scope>NUCLEOTIDE SEQUENCE [LARGE SCALE GENOMIC DNA]</scope>
    <source>
        <strain evidence="1 2">DSM 20505</strain>
    </source>
</reference>
<evidence type="ECO:0000313" key="1">
    <source>
        <dbReference type="EMBL" id="KRM55135.1"/>
    </source>
</evidence>